<accession>A0AC60R0K6</accession>
<sequence>MASAGADPIDAIEPVVLTEETAEKDHAYHIIPPSQRPHAPVKRRFDKTDDSTSQESTPAKLLLSNCDSMDASQAEGDDEGFILVEHRRKRTTGIPVLFTPTQEGRRLQQLNPLKLNDEVRAAAGAPFVRHRFTARGGLLVDVAEPAMVNRLLKEKPTRKKPLASRDFWERVRSARGAFSYLAENGSVGLAELAHREYQAGDYENAERHCMQLWRQDPSNTGVLLLLSSIHFQCRRLDKSANFSTLAIKQNPLLAEAYSNLGNVYKERGQLSDALENYRHAVRLKPDFIDGYINLAAALVAAGDMEQAVQAYVSALQYNPDLYCVRSDLGNLLKALGRLDEAKACYLKAIETCPTFAVAWSNLGCVFNAQGEIWLAIHHFEKAVALDPNFLDAYINLGNVLKEARIFDRAVAAYLRALNLSPNNAVVHGNLACVYYEQGLIDLAVDTYRRAIELQPNFPDAYCNLANALKEKSLVTEAEDCYQTALRLCPTHADSLNNLANIKREQGFVEEATRLYLKALEVFPEFAAAHSNLASVLQQQGKLAEALLHYREAIRISPTFADAYSNMGNTLKEMGDVQGALQCYSRAIQINPAFADAHSNLASIHKDSGNIPEAIASYRTALKLKPEFPDAYCNLAHCLQIVCDWTDYEGRMKRLVAIVAEQLEKNRLPSVHPHHSMLYPLSHEFRKAIAARHANLCLEKVQVLHRQPYQHPRRRPPGCRLRVGYVSSDFGNHPTSHLMQSVPGFHDRSAVEVFCYALSPDDGTSFRAKIATEAEHFVDLSQVRFLRGCLRDVPARHRVSFVRRR</sequence>
<gene>
    <name evidence="1" type="ORF">HPB47_005972</name>
</gene>
<organism evidence="1 2">
    <name type="scientific">Ixodes persulcatus</name>
    <name type="common">Taiga tick</name>
    <dbReference type="NCBI Taxonomy" id="34615"/>
    <lineage>
        <taxon>Eukaryota</taxon>
        <taxon>Metazoa</taxon>
        <taxon>Ecdysozoa</taxon>
        <taxon>Arthropoda</taxon>
        <taxon>Chelicerata</taxon>
        <taxon>Arachnida</taxon>
        <taxon>Acari</taxon>
        <taxon>Parasitiformes</taxon>
        <taxon>Ixodida</taxon>
        <taxon>Ixodoidea</taxon>
        <taxon>Ixodidae</taxon>
        <taxon>Ixodinae</taxon>
        <taxon>Ixodes</taxon>
    </lineage>
</organism>
<evidence type="ECO:0000313" key="2">
    <source>
        <dbReference type="Proteomes" id="UP000805193"/>
    </source>
</evidence>
<dbReference type="Proteomes" id="UP000805193">
    <property type="component" value="Unassembled WGS sequence"/>
</dbReference>
<dbReference type="EMBL" id="JABSTQ010001089">
    <property type="protein sequence ID" value="KAG0444997.1"/>
    <property type="molecule type" value="Genomic_DNA"/>
</dbReference>
<evidence type="ECO:0000313" key="1">
    <source>
        <dbReference type="EMBL" id="KAG0444997.1"/>
    </source>
</evidence>
<protein>
    <submittedName>
        <fullName evidence="1">Uncharacterized protein</fullName>
    </submittedName>
</protein>
<comment type="caution">
    <text evidence="1">The sequence shown here is derived from an EMBL/GenBank/DDBJ whole genome shotgun (WGS) entry which is preliminary data.</text>
</comment>
<reference evidence="1 2" key="1">
    <citation type="journal article" date="2020" name="Cell">
        <title>Large-Scale Comparative Analyses of Tick Genomes Elucidate Their Genetic Diversity and Vector Capacities.</title>
        <authorList>
            <consortium name="Tick Genome and Microbiome Consortium (TIGMIC)"/>
            <person name="Jia N."/>
            <person name="Wang J."/>
            <person name="Shi W."/>
            <person name="Du L."/>
            <person name="Sun Y."/>
            <person name="Zhan W."/>
            <person name="Jiang J.F."/>
            <person name="Wang Q."/>
            <person name="Zhang B."/>
            <person name="Ji P."/>
            <person name="Bell-Sakyi L."/>
            <person name="Cui X.M."/>
            <person name="Yuan T.T."/>
            <person name="Jiang B.G."/>
            <person name="Yang W.F."/>
            <person name="Lam T.T."/>
            <person name="Chang Q.C."/>
            <person name="Ding S.J."/>
            <person name="Wang X.J."/>
            <person name="Zhu J.G."/>
            <person name="Ruan X.D."/>
            <person name="Zhao L."/>
            <person name="Wei J.T."/>
            <person name="Ye R.Z."/>
            <person name="Que T.C."/>
            <person name="Du C.H."/>
            <person name="Zhou Y.H."/>
            <person name="Cheng J.X."/>
            <person name="Dai P.F."/>
            <person name="Guo W.B."/>
            <person name="Han X.H."/>
            <person name="Huang E.J."/>
            <person name="Li L.F."/>
            <person name="Wei W."/>
            <person name="Gao Y.C."/>
            <person name="Liu J.Z."/>
            <person name="Shao H.Z."/>
            <person name="Wang X."/>
            <person name="Wang C.C."/>
            <person name="Yang T.C."/>
            <person name="Huo Q.B."/>
            <person name="Li W."/>
            <person name="Chen H.Y."/>
            <person name="Chen S.E."/>
            <person name="Zhou L.G."/>
            <person name="Ni X.B."/>
            <person name="Tian J.H."/>
            <person name="Sheng Y."/>
            <person name="Liu T."/>
            <person name="Pan Y.S."/>
            <person name="Xia L.Y."/>
            <person name="Li J."/>
            <person name="Zhao F."/>
            <person name="Cao W.C."/>
        </authorList>
    </citation>
    <scope>NUCLEOTIDE SEQUENCE [LARGE SCALE GENOMIC DNA]</scope>
    <source>
        <strain evidence="1">Iper-2018</strain>
    </source>
</reference>
<name>A0AC60R0K6_IXOPE</name>
<keyword evidence="2" id="KW-1185">Reference proteome</keyword>
<proteinExistence type="predicted"/>